<proteinExistence type="predicted"/>
<evidence type="ECO:0000256" key="1">
    <source>
        <dbReference type="SAM" id="Coils"/>
    </source>
</evidence>
<organism evidence="2">
    <name type="scientific">Opuntia streptacantha</name>
    <name type="common">Prickly pear cactus</name>
    <name type="synonym">Opuntia cardona</name>
    <dbReference type="NCBI Taxonomy" id="393608"/>
    <lineage>
        <taxon>Eukaryota</taxon>
        <taxon>Viridiplantae</taxon>
        <taxon>Streptophyta</taxon>
        <taxon>Embryophyta</taxon>
        <taxon>Tracheophyta</taxon>
        <taxon>Spermatophyta</taxon>
        <taxon>Magnoliopsida</taxon>
        <taxon>eudicotyledons</taxon>
        <taxon>Gunneridae</taxon>
        <taxon>Pentapetalae</taxon>
        <taxon>Caryophyllales</taxon>
        <taxon>Cactineae</taxon>
        <taxon>Cactaceae</taxon>
        <taxon>Opuntioideae</taxon>
        <taxon>Opuntia</taxon>
    </lineage>
</organism>
<sequence>METTIASLEGELGAANQEKEEIYARNESMSSELEMLSDKLDISNTELNALQEEISDLRLKLERSEISHQKLESQISLLMEEKEELATQLTNALLDLEEERAVWFAKEKASVEAIKEKANAYNDEVGLLSGELSKVRNEMRLLRKEYEILEERTKCAEEHAELEKRCSMEKSAEIDQLKHAVEVAHSEKRASEESLKSKLNALSFEHNRASEEVKRFHLELATLKMEREDMLIKIKEQETGLNLSNDLQMAKEELQFVIEERDKLMAQIQGLQATAVEVKLIGKDYDEKVLSIQNEARQLASRLADLEYKMHDDEVKNSKERAKLRMRLRYTQAKLDAYRQRYKEALDEQEFMNQKFEEASNKLKDRLASHGIEVLNLKKQLAAAKAQ</sequence>
<dbReference type="EC" id="3.6.1.3" evidence="2"/>
<dbReference type="PANTHER" id="PTHR36362:SF3">
    <property type="entry name" value="PROTEIN HOOK HOMOLOG 3-LIKE"/>
    <property type="match status" value="1"/>
</dbReference>
<evidence type="ECO:0000313" key="2">
    <source>
        <dbReference type="EMBL" id="MBA4638429.1"/>
    </source>
</evidence>
<feature type="coiled-coil region" evidence="1">
    <location>
        <begin position="5"/>
        <end position="159"/>
    </location>
</feature>
<reference evidence="2" key="2">
    <citation type="submission" date="2020-07" db="EMBL/GenBank/DDBJ databases">
        <authorList>
            <person name="Vera ALvarez R."/>
            <person name="Arias-Moreno D.M."/>
            <person name="Jimenez-Jacinto V."/>
            <person name="Jimenez-Bremont J.F."/>
            <person name="Swaminathan K."/>
            <person name="Moose S.P."/>
            <person name="Guerrero-Gonzalez M.L."/>
            <person name="Marino-Ramirez L."/>
            <person name="Landsman D."/>
            <person name="Rodriguez-Kessler M."/>
            <person name="Delgado-Sanchez P."/>
        </authorList>
    </citation>
    <scope>NUCLEOTIDE SEQUENCE</scope>
    <source>
        <tissue evidence="2">Cladode</tissue>
    </source>
</reference>
<dbReference type="EMBL" id="GISG01109454">
    <property type="protein sequence ID" value="MBA4638429.1"/>
    <property type="molecule type" value="Transcribed_RNA"/>
</dbReference>
<dbReference type="GO" id="GO:0012505">
    <property type="term" value="C:endomembrane system"/>
    <property type="evidence" value="ECO:0007669"/>
    <property type="project" value="TreeGrafter"/>
</dbReference>
<dbReference type="GO" id="GO:0016787">
    <property type="term" value="F:hydrolase activity"/>
    <property type="evidence" value="ECO:0007669"/>
    <property type="project" value="UniProtKB-KW"/>
</dbReference>
<accession>A0A7C9DJD7</accession>
<reference evidence="2" key="1">
    <citation type="journal article" date="2013" name="J. Plant Res.">
        <title>Effect of fungi and light on seed germination of three Opuntia species from semiarid lands of central Mexico.</title>
        <authorList>
            <person name="Delgado-Sanchez P."/>
            <person name="Jimenez-Bremont J.F."/>
            <person name="Guerrero-Gonzalez Mde L."/>
            <person name="Flores J."/>
        </authorList>
    </citation>
    <scope>NUCLEOTIDE SEQUENCE</scope>
    <source>
        <tissue evidence="2">Cladode</tissue>
    </source>
</reference>
<name>A0A7C9DJD7_OPUST</name>
<dbReference type="AlphaFoldDB" id="A0A7C9DJD7"/>
<feature type="coiled-coil region" evidence="1">
    <location>
        <begin position="247"/>
        <end position="366"/>
    </location>
</feature>
<keyword evidence="2" id="KW-0378">Hydrolase</keyword>
<dbReference type="PANTHER" id="PTHR36362">
    <property type="entry name" value="DNA-DIRECTED RNA POLYMERASE SUBUNIT BETA"/>
    <property type="match status" value="1"/>
</dbReference>
<keyword evidence="1" id="KW-0175">Coiled coil</keyword>
<protein>
    <submittedName>
        <fullName evidence="2">Adenosinetriphosphatase</fullName>
        <ecNumber evidence="2">3.6.1.3</ecNumber>
    </submittedName>
</protein>